<dbReference type="NCBIfam" id="TIGR02436">
    <property type="entry name" value="four helix bundle protein"/>
    <property type="match status" value="1"/>
</dbReference>
<organism evidence="1 2">
    <name type="scientific">Gillisia hiemivivida</name>
    <dbReference type="NCBI Taxonomy" id="291190"/>
    <lineage>
        <taxon>Bacteria</taxon>
        <taxon>Pseudomonadati</taxon>
        <taxon>Bacteroidota</taxon>
        <taxon>Flavobacteriia</taxon>
        <taxon>Flavobacteriales</taxon>
        <taxon>Flavobacteriaceae</taxon>
        <taxon>Gillisia</taxon>
    </lineage>
</organism>
<gene>
    <name evidence="1" type="ORF">ES724_08015</name>
</gene>
<dbReference type="Proteomes" id="UP000321367">
    <property type="component" value="Unassembled WGS sequence"/>
</dbReference>
<name>A0A5C6ZUH8_9FLAO</name>
<evidence type="ECO:0000313" key="2">
    <source>
        <dbReference type="Proteomes" id="UP000321367"/>
    </source>
</evidence>
<reference evidence="1 2" key="1">
    <citation type="submission" date="2019-08" db="EMBL/GenBank/DDBJ databases">
        <title>Genome sequence of Gillisia hiemivivida IC154 (type strain).</title>
        <authorList>
            <person name="Bowman J.P."/>
        </authorList>
    </citation>
    <scope>NUCLEOTIDE SEQUENCE [LARGE SCALE GENOMIC DNA]</scope>
    <source>
        <strain evidence="1 2">IC154</strain>
    </source>
</reference>
<accession>A0A5C6ZUH8</accession>
<comment type="caution">
    <text evidence="1">The sequence shown here is derived from an EMBL/GenBank/DDBJ whole genome shotgun (WGS) entry which is preliminary data.</text>
</comment>
<keyword evidence="2" id="KW-1185">Reference proteome</keyword>
<dbReference type="PANTHER" id="PTHR38471">
    <property type="entry name" value="FOUR HELIX BUNDLE PROTEIN"/>
    <property type="match status" value="1"/>
</dbReference>
<dbReference type="SUPFAM" id="SSF158446">
    <property type="entry name" value="IVS-encoded protein-like"/>
    <property type="match status" value="1"/>
</dbReference>
<dbReference type="PANTHER" id="PTHR38471:SF2">
    <property type="entry name" value="FOUR HELIX BUNDLE PROTEIN"/>
    <property type="match status" value="1"/>
</dbReference>
<dbReference type="Pfam" id="PF05635">
    <property type="entry name" value="23S_rRNA_IVP"/>
    <property type="match status" value="1"/>
</dbReference>
<dbReference type="InterPro" id="IPR036583">
    <property type="entry name" value="23S_rRNA_IVS_sf"/>
</dbReference>
<evidence type="ECO:0000313" key="1">
    <source>
        <dbReference type="EMBL" id="TXD93864.1"/>
    </source>
</evidence>
<dbReference type="Gene3D" id="1.20.1440.60">
    <property type="entry name" value="23S rRNA-intervening sequence"/>
    <property type="match status" value="1"/>
</dbReference>
<dbReference type="InterPro" id="IPR012657">
    <property type="entry name" value="23S_rRNA-intervening_sequence"/>
</dbReference>
<protein>
    <submittedName>
        <fullName evidence="1">Four helix bundle protein</fullName>
    </submittedName>
</protein>
<dbReference type="AlphaFoldDB" id="A0A5C6ZUH8"/>
<dbReference type="OrthoDB" id="9811959at2"/>
<dbReference type="CDD" id="cd16377">
    <property type="entry name" value="23S_rRNA_IVP_like"/>
    <property type="match status" value="1"/>
</dbReference>
<dbReference type="RefSeq" id="WP_146931909.1">
    <property type="nucleotide sequence ID" value="NZ_CBCSHZ010000006.1"/>
</dbReference>
<proteinExistence type="predicted"/>
<sequence>MNHKDLDVWKKGMDLVEEVYKLTANFPSNEMYGLSNQLRRAAVSIPSNIAEGSSRKGDKELLYFINVAIGSIAEIETQMLIAARLKYVDEHNEIFDKITEVRKLLLGFRNYINKKGV</sequence>
<dbReference type="EMBL" id="VORY01000007">
    <property type="protein sequence ID" value="TXD93864.1"/>
    <property type="molecule type" value="Genomic_DNA"/>
</dbReference>